<keyword evidence="4" id="KW-0418">Kinase</keyword>
<dbReference type="InterPro" id="IPR022463">
    <property type="entry name" value="1-PFruKinase"/>
</dbReference>
<keyword evidence="3" id="KW-0547">Nucleotide-binding</keyword>
<dbReference type="NCBIfam" id="TIGR03168">
    <property type="entry name" value="1-PFK"/>
    <property type="match status" value="1"/>
</dbReference>
<keyword evidence="2 6" id="KW-0808">Transferase</keyword>
<proteinExistence type="inferred from homology"/>
<comment type="similarity">
    <text evidence="1">Belongs to the carbohydrate kinase PfkB family.</text>
</comment>
<evidence type="ECO:0000256" key="4">
    <source>
        <dbReference type="ARBA" id="ARBA00022777"/>
    </source>
</evidence>
<reference evidence="9" key="1">
    <citation type="journal article" date="2022" name="Int. J. Syst. Evol. Microbiol.">
        <title>Anaeromyxobacter oryzae sp. nov., Anaeromyxobacter diazotrophicus sp. nov. and Anaeromyxobacter paludicola sp. nov., isolated from paddy soils.</title>
        <authorList>
            <person name="Itoh H."/>
            <person name="Xu Z."/>
            <person name="Mise K."/>
            <person name="Masuda Y."/>
            <person name="Ushijima N."/>
            <person name="Hayakawa C."/>
            <person name="Shiratori Y."/>
            <person name="Senoo K."/>
        </authorList>
    </citation>
    <scope>NUCLEOTIDE SEQUENCE [LARGE SCALE GENOMIC DNA]</scope>
    <source>
        <strain evidence="9">Red232</strain>
    </source>
</reference>
<sequence>MIGGATEGAPGPRARVATLTLHPALDQTVTLERLTPGAVHQAEGMRFDAGGKGVNVAAFLADAGVTVAATGLLGEDNAAAFTALFAAKGIEDQFVRVPGTTRINVKLVETSRRETTDINLPAARAPVEALDELDRRVLALAERCAWFVLAGSVPAGVPPDVYADIIARLRARGCRVAVDTSGAPLAHALSAAPDLAKPNRAELEQLVGEPLPTLAEVARAARDLRRRGPRLVVVSMGAEGALFTGEEGAWLARPPAVGVATTVGAGDALVAGLVASLLRGDGLEQAARRATAFAAAKVGRVGPHLGPADAVRALEARVDVHSFRED</sequence>
<protein>
    <submittedName>
        <fullName evidence="8">Phosphofructokinase</fullName>
    </submittedName>
</protein>
<dbReference type="NCBIfam" id="TIGR03828">
    <property type="entry name" value="pfkB"/>
    <property type="match status" value="1"/>
</dbReference>
<dbReference type="CDD" id="cd01164">
    <property type="entry name" value="FruK_PfkB_like"/>
    <property type="match status" value="1"/>
</dbReference>
<evidence type="ECO:0000256" key="6">
    <source>
        <dbReference type="PIRNR" id="PIRNR000535"/>
    </source>
</evidence>
<feature type="domain" description="Carbohydrate kinase PfkB" evidence="7">
    <location>
        <begin position="29"/>
        <end position="303"/>
    </location>
</feature>
<evidence type="ECO:0000256" key="5">
    <source>
        <dbReference type="ARBA" id="ARBA00022840"/>
    </source>
</evidence>
<organism evidence="8 9">
    <name type="scientific">Anaeromyxobacter oryzae</name>
    <dbReference type="NCBI Taxonomy" id="2918170"/>
    <lineage>
        <taxon>Bacteria</taxon>
        <taxon>Pseudomonadati</taxon>
        <taxon>Myxococcota</taxon>
        <taxon>Myxococcia</taxon>
        <taxon>Myxococcales</taxon>
        <taxon>Cystobacterineae</taxon>
        <taxon>Anaeromyxobacteraceae</taxon>
        <taxon>Anaeromyxobacter</taxon>
    </lineage>
</organism>
<keyword evidence="9" id="KW-1185">Reference proteome</keyword>
<evidence type="ECO:0000313" key="9">
    <source>
        <dbReference type="Proteomes" id="UP001162891"/>
    </source>
</evidence>
<accession>A0ABM7WPR0</accession>
<dbReference type="InterPro" id="IPR017583">
    <property type="entry name" value="Tagatose/fructose_Pkinase"/>
</dbReference>
<dbReference type="EMBL" id="AP025591">
    <property type="protein sequence ID" value="BDG01448.1"/>
    <property type="molecule type" value="Genomic_DNA"/>
</dbReference>
<keyword evidence="5" id="KW-0067">ATP-binding</keyword>
<dbReference type="Gene3D" id="3.40.1190.20">
    <property type="match status" value="1"/>
</dbReference>
<dbReference type="RefSeq" id="WP_248357987.1">
    <property type="nucleotide sequence ID" value="NZ_AP025591.1"/>
</dbReference>
<dbReference type="InterPro" id="IPR029056">
    <property type="entry name" value="Ribokinase-like"/>
</dbReference>
<dbReference type="Proteomes" id="UP001162891">
    <property type="component" value="Chromosome"/>
</dbReference>
<dbReference type="Pfam" id="PF00294">
    <property type="entry name" value="PfkB"/>
    <property type="match status" value="1"/>
</dbReference>
<dbReference type="InterPro" id="IPR011611">
    <property type="entry name" value="PfkB_dom"/>
</dbReference>
<dbReference type="PANTHER" id="PTHR46566:SF5">
    <property type="entry name" value="1-PHOSPHOFRUCTOKINASE"/>
    <property type="match status" value="1"/>
</dbReference>
<evidence type="ECO:0000256" key="3">
    <source>
        <dbReference type="ARBA" id="ARBA00022741"/>
    </source>
</evidence>
<dbReference type="SUPFAM" id="SSF53613">
    <property type="entry name" value="Ribokinase-like"/>
    <property type="match status" value="1"/>
</dbReference>
<dbReference type="PANTHER" id="PTHR46566">
    <property type="entry name" value="1-PHOSPHOFRUCTOKINASE-RELATED"/>
    <property type="match status" value="1"/>
</dbReference>
<name>A0ABM7WPR0_9BACT</name>
<evidence type="ECO:0000256" key="2">
    <source>
        <dbReference type="ARBA" id="ARBA00022679"/>
    </source>
</evidence>
<gene>
    <name evidence="8" type="ORF">AMOR_04440</name>
</gene>
<evidence type="ECO:0000259" key="7">
    <source>
        <dbReference type="Pfam" id="PF00294"/>
    </source>
</evidence>
<dbReference type="PIRSF" id="PIRSF000535">
    <property type="entry name" value="1PFK/6PFK/LacC"/>
    <property type="match status" value="1"/>
</dbReference>
<evidence type="ECO:0000256" key="1">
    <source>
        <dbReference type="ARBA" id="ARBA00010688"/>
    </source>
</evidence>
<evidence type="ECO:0000313" key="8">
    <source>
        <dbReference type="EMBL" id="BDG01448.1"/>
    </source>
</evidence>